<dbReference type="InterPro" id="IPR001347">
    <property type="entry name" value="SIS_dom"/>
</dbReference>
<dbReference type="InterPro" id="IPR050099">
    <property type="entry name" value="SIS_GmhA/DiaA_subfam"/>
</dbReference>
<dbReference type="PROSITE" id="PS51464">
    <property type="entry name" value="SIS"/>
    <property type="match status" value="1"/>
</dbReference>
<sequence>MTVENVTAHGLVTARARLSDAIAVKQAMLDDGVLEQAVAIAHVVVAALRAGNKIMFFGNGGSSMDAGHLAAELTGRFAYDRPGLAAFSLSDSTAAVTAIGNDYSYAEVFARQVLGLGRPGDVAFGLSTSGSSANVVRGLQAARRAGMVTVALTGADGRQCLAVADHCIRVPSSNTARVQEACLHVGHTICELVEAGMFPRSP</sequence>
<dbReference type="PANTHER" id="PTHR30390">
    <property type="entry name" value="SEDOHEPTULOSE 7-PHOSPHATE ISOMERASE / DNAA INITIATOR-ASSOCIATING FACTOR FOR REPLICATION INITIATION"/>
    <property type="match status" value="1"/>
</dbReference>
<gene>
    <name evidence="2" type="primary">gmhA</name>
    <name evidence="2" type="ORF">GCM10009559_03270</name>
</gene>
<dbReference type="GO" id="GO:0016853">
    <property type="term" value="F:isomerase activity"/>
    <property type="evidence" value="ECO:0007669"/>
    <property type="project" value="UniProtKB-KW"/>
</dbReference>
<dbReference type="Gene3D" id="3.40.50.10490">
    <property type="entry name" value="Glucose-6-phosphate isomerase like protein, domain 1"/>
    <property type="match status" value="1"/>
</dbReference>
<keyword evidence="2" id="KW-0413">Isomerase</keyword>
<dbReference type="PANTHER" id="PTHR30390:SF6">
    <property type="entry name" value="DNAA INITIATOR-ASSOCIATING PROTEIN DIAA"/>
    <property type="match status" value="1"/>
</dbReference>
<dbReference type="InterPro" id="IPR035461">
    <property type="entry name" value="GmhA/DiaA"/>
</dbReference>
<accession>A0ABN1P164</accession>
<dbReference type="InterPro" id="IPR046348">
    <property type="entry name" value="SIS_dom_sf"/>
</dbReference>
<comment type="caution">
    <text evidence="2">The sequence shown here is derived from an EMBL/GenBank/DDBJ whole genome shotgun (WGS) entry which is preliminary data.</text>
</comment>
<dbReference type="EMBL" id="BAAAHP010000006">
    <property type="protein sequence ID" value="GAA0920614.1"/>
    <property type="molecule type" value="Genomic_DNA"/>
</dbReference>
<organism evidence="2 3">
    <name type="scientific">Pseudonocardia zijingensis</name>
    <dbReference type="NCBI Taxonomy" id="153376"/>
    <lineage>
        <taxon>Bacteria</taxon>
        <taxon>Bacillati</taxon>
        <taxon>Actinomycetota</taxon>
        <taxon>Actinomycetes</taxon>
        <taxon>Pseudonocardiales</taxon>
        <taxon>Pseudonocardiaceae</taxon>
        <taxon>Pseudonocardia</taxon>
    </lineage>
</organism>
<protein>
    <submittedName>
        <fullName evidence="2">D-sedoheptulose 7-phosphate isomerase</fullName>
    </submittedName>
</protein>
<evidence type="ECO:0000259" key="1">
    <source>
        <dbReference type="PROSITE" id="PS51464"/>
    </source>
</evidence>
<reference evidence="2 3" key="1">
    <citation type="journal article" date="2019" name="Int. J. Syst. Evol. Microbiol.">
        <title>The Global Catalogue of Microorganisms (GCM) 10K type strain sequencing project: providing services to taxonomists for standard genome sequencing and annotation.</title>
        <authorList>
            <consortium name="The Broad Institute Genomics Platform"/>
            <consortium name="The Broad Institute Genome Sequencing Center for Infectious Disease"/>
            <person name="Wu L."/>
            <person name="Ma J."/>
        </authorList>
    </citation>
    <scope>NUCLEOTIDE SEQUENCE [LARGE SCALE GENOMIC DNA]</scope>
    <source>
        <strain evidence="2 3">JCM 11117</strain>
    </source>
</reference>
<evidence type="ECO:0000313" key="2">
    <source>
        <dbReference type="EMBL" id="GAA0920614.1"/>
    </source>
</evidence>
<dbReference type="Pfam" id="PF13580">
    <property type="entry name" value="SIS_2"/>
    <property type="match status" value="1"/>
</dbReference>
<dbReference type="CDD" id="cd05006">
    <property type="entry name" value="SIS_GmhA"/>
    <property type="match status" value="1"/>
</dbReference>
<proteinExistence type="predicted"/>
<keyword evidence="3" id="KW-1185">Reference proteome</keyword>
<name>A0ABN1P164_9PSEU</name>
<dbReference type="SUPFAM" id="SSF53697">
    <property type="entry name" value="SIS domain"/>
    <property type="match status" value="1"/>
</dbReference>
<evidence type="ECO:0000313" key="3">
    <source>
        <dbReference type="Proteomes" id="UP001499967"/>
    </source>
</evidence>
<dbReference type="Proteomes" id="UP001499967">
    <property type="component" value="Unassembled WGS sequence"/>
</dbReference>
<feature type="domain" description="SIS" evidence="1">
    <location>
        <begin position="44"/>
        <end position="202"/>
    </location>
</feature>